<evidence type="ECO:0000256" key="1">
    <source>
        <dbReference type="SAM" id="MobiDB-lite"/>
    </source>
</evidence>
<comment type="caution">
    <text evidence="2">The sequence shown here is derived from an EMBL/GenBank/DDBJ whole genome shotgun (WGS) entry which is preliminary data.</text>
</comment>
<accession>A0A0L6VC44</accession>
<dbReference type="AlphaFoldDB" id="A0A0L6VC44"/>
<proteinExistence type="predicted"/>
<organism evidence="2 3">
    <name type="scientific">Puccinia sorghi</name>
    <dbReference type="NCBI Taxonomy" id="27349"/>
    <lineage>
        <taxon>Eukaryota</taxon>
        <taxon>Fungi</taxon>
        <taxon>Dikarya</taxon>
        <taxon>Basidiomycota</taxon>
        <taxon>Pucciniomycotina</taxon>
        <taxon>Pucciniomycetes</taxon>
        <taxon>Pucciniales</taxon>
        <taxon>Pucciniaceae</taxon>
        <taxon>Puccinia</taxon>
    </lineage>
</organism>
<protein>
    <submittedName>
        <fullName evidence="2">Uncharacterized protein</fullName>
    </submittedName>
</protein>
<feature type="non-terminal residue" evidence="2">
    <location>
        <position position="1"/>
    </location>
</feature>
<evidence type="ECO:0000313" key="2">
    <source>
        <dbReference type="EMBL" id="KNZ58142.1"/>
    </source>
</evidence>
<dbReference type="Proteomes" id="UP000037035">
    <property type="component" value="Unassembled WGS sequence"/>
</dbReference>
<feature type="region of interest" description="Disordered" evidence="1">
    <location>
        <begin position="1"/>
        <end position="63"/>
    </location>
</feature>
<name>A0A0L6VC44_9BASI</name>
<feature type="compositionally biased region" description="Gly residues" evidence="1">
    <location>
        <begin position="22"/>
        <end position="53"/>
    </location>
</feature>
<gene>
    <name evidence="2" type="ORF">VP01_1992g2</name>
</gene>
<sequence length="304" mass="31681">QPAARSQGNPGRGVGRVQYDGVDGGNFGIGPTGGAANGRIAPGGTGDSGGSGEPGRRGEAASPVCPAPPGQGCPAGICAYCGVKGHYWSQCAELTANLNAQRVRIWQGDFYFPGSREKIKGIPRDMVRAANPEGSSQTKPEATSASGVVVGAEWHPPVVGAEVRAVQSDKRKTRGKETAGCSVPAPGKKKAAELAKCALGGESQVALSLKELATVSPMMAEELISVIWERAGLKVDGNRIFFDMRSGEESGRTPPGEEGERRGDKGKAHPSKQGFKELANWSALAQLWMVADGVVVHLSFKHQI</sequence>
<dbReference type="VEuPathDB" id="FungiDB:VP01_1992g2"/>
<feature type="compositionally biased region" description="Basic and acidic residues" evidence="1">
    <location>
        <begin position="258"/>
        <end position="267"/>
    </location>
</feature>
<reference evidence="2 3" key="1">
    <citation type="submission" date="2015-08" db="EMBL/GenBank/DDBJ databases">
        <title>Next Generation Sequencing and Analysis of the Genome of Puccinia sorghi L Schw, the Causal Agent of Maize Common Rust.</title>
        <authorList>
            <person name="Rochi L."/>
            <person name="Burguener G."/>
            <person name="Darino M."/>
            <person name="Turjanski A."/>
            <person name="Kreff E."/>
            <person name="Dieguez M.J."/>
            <person name="Sacco F."/>
        </authorList>
    </citation>
    <scope>NUCLEOTIDE SEQUENCE [LARGE SCALE GENOMIC DNA]</scope>
    <source>
        <strain evidence="2 3">RO10H11247</strain>
    </source>
</reference>
<evidence type="ECO:0000313" key="3">
    <source>
        <dbReference type="Proteomes" id="UP000037035"/>
    </source>
</evidence>
<feature type="region of interest" description="Disordered" evidence="1">
    <location>
        <begin position="167"/>
        <end position="186"/>
    </location>
</feature>
<dbReference type="EMBL" id="LAVV01006828">
    <property type="protein sequence ID" value="KNZ58142.1"/>
    <property type="molecule type" value="Genomic_DNA"/>
</dbReference>
<feature type="region of interest" description="Disordered" evidence="1">
    <location>
        <begin position="245"/>
        <end position="272"/>
    </location>
</feature>
<keyword evidence="3" id="KW-1185">Reference proteome</keyword>